<evidence type="ECO:0000313" key="2">
    <source>
        <dbReference type="Proteomes" id="UP001178507"/>
    </source>
</evidence>
<dbReference type="Proteomes" id="UP001178507">
    <property type="component" value="Unassembled WGS sequence"/>
</dbReference>
<keyword evidence="2" id="KW-1185">Reference proteome</keyword>
<dbReference type="SUPFAM" id="SSF52540">
    <property type="entry name" value="P-loop containing nucleoside triphosphate hydrolases"/>
    <property type="match status" value="1"/>
</dbReference>
<gene>
    <name evidence="1" type="ORF">EVOR1521_LOCUS25111</name>
</gene>
<accession>A0AA36JAN6</accession>
<dbReference type="Pfam" id="PF13469">
    <property type="entry name" value="Sulfotransfer_3"/>
    <property type="match status" value="1"/>
</dbReference>
<dbReference type="PANTHER" id="PTHR36451">
    <property type="entry name" value="PAPS-DEPENDENT SULFOTRANSFERASE STF3"/>
    <property type="match status" value="1"/>
</dbReference>
<dbReference type="AlphaFoldDB" id="A0AA36JAN6"/>
<proteinExistence type="predicted"/>
<name>A0AA36JAN6_9DINO</name>
<reference evidence="1" key="1">
    <citation type="submission" date="2023-08" db="EMBL/GenBank/DDBJ databases">
        <authorList>
            <person name="Chen Y."/>
            <person name="Shah S."/>
            <person name="Dougan E. K."/>
            <person name="Thang M."/>
            <person name="Chan C."/>
        </authorList>
    </citation>
    <scope>NUCLEOTIDE SEQUENCE</scope>
</reference>
<dbReference type="InterPro" id="IPR052736">
    <property type="entry name" value="Stf3_sulfotransferase"/>
</dbReference>
<dbReference type="EMBL" id="CAUJNA010003440">
    <property type="protein sequence ID" value="CAJ1402162.1"/>
    <property type="molecule type" value="Genomic_DNA"/>
</dbReference>
<dbReference type="Gene3D" id="3.40.50.300">
    <property type="entry name" value="P-loop containing nucleotide triphosphate hydrolases"/>
    <property type="match status" value="1"/>
</dbReference>
<organism evidence="1 2">
    <name type="scientific">Effrenium voratum</name>
    <dbReference type="NCBI Taxonomy" id="2562239"/>
    <lineage>
        <taxon>Eukaryota</taxon>
        <taxon>Sar</taxon>
        <taxon>Alveolata</taxon>
        <taxon>Dinophyceae</taxon>
        <taxon>Suessiales</taxon>
        <taxon>Symbiodiniaceae</taxon>
        <taxon>Effrenium</taxon>
    </lineage>
</organism>
<comment type="caution">
    <text evidence="1">The sequence shown here is derived from an EMBL/GenBank/DDBJ whole genome shotgun (WGS) entry which is preliminary data.</text>
</comment>
<dbReference type="InterPro" id="IPR027417">
    <property type="entry name" value="P-loop_NTPase"/>
</dbReference>
<sequence length="299" mass="34367">MSSWFPQLMDALDWARLSLLMRIGELIAPQWPHHHSLDANSPEECLFAMQRSMPLDTHYRAEPRLLAVYAAEEEISLAAYQRYRAFLQQVQLRRGSERRRYVLKGQLLHLHFLPQLRAVFPDARVIWLHRPAEQVVGSLCSLRRSQQEVFLRRPHDKLEVGRGALRYLSDALERASGALPKNEEAERFLHVQYESLVADPVAVVERIYNAFGWRVSLEHRQAMKEYLEASSAQRLRNEKGRQRYHDASLSHYGLSEEAVRKHFQACSSLADLDCHSLDGGVLLHSDLLTRDAKGATAPA</sequence>
<evidence type="ECO:0008006" key="3">
    <source>
        <dbReference type="Google" id="ProtNLM"/>
    </source>
</evidence>
<evidence type="ECO:0000313" key="1">
    <source>
        <dbReference type="EMBL" id="CAJ1402162.1"/>
    </source>
</evidence>
<dbReference type="PANTHER" id="PTHR36451:SF1">
    <property type="entry name" value="OMEGA-HYDROXY-BETA-DIHYDROMENAQUINONE-9 SULFOTRANSFERASE STF3"/>
    <property type="match status" value="1"/>
</dbReference>
<protein>
    <recommendedName>
        <fullName evidence="3">Sulfotransferase</fullName>
    </recommendedName>
</protein>